<evidence type="ECO:0000313" key="4">
    <source>
        <dbReference type="Proteomes" id="UP000004335"/>
    </source>
</evidence>
<keyword evidence="3" id="KW-0378">Hydrolase</keyword>
<dbReference type="InterPro" id="IPR000086">
    <property type="entry name" value="NUDIX_hydrolase_dom"/>
</dbReference>
<dbReference type="SUPFAM" id="SSF55811">
    <property type="entry name" value="Nudix"/>
    <property type="match status" value="1"/>
</dbReference>
<feature type="domain" description="Nudix hydrolase" evidence="1">
    <location>
        <begin position="29"/>
        <end position="135"/>
    </location>
</feature>
<dbReference type="InterPro" id="IPR036388">
    <property type="entry name" value="WH-like_DNA-bd_sf"/>
</dbReference>
<dbReference type="Pfam" id="PF00293">
    <property type="entry name" value="NUDIX"/>
    <property type="match status" value="1"/>
</dbReference>
<dbReference type="Proteomes" id="UP000004335">
    <property type="component" value="Unassembled WGS sequence"/>
</dbReference>
<dbReference type="EMBL" id="ACGX02000004">
    <property type="protein sequence ID" value="EGC15772.1"/>
    <property type="molecule type" value="Genomic_DNA"/>
</dbReference>
<accession>A0A828RJ89</accession>
<sequence length="250" mass="28251">MDCAIIFDEVKKMVDKIVARPLITIANIIWSFNPQTHLPQILLVKRAYAPFKDRWALPETLLRSNESAKIACIRLIKDKIGVQLSNSATEQLATFTNPQRVSGDRALAIAYMTFLPVMPQLKAGYGATEVRWFSLNFDHGDFLLQNGELVLGLSDDSPLAFDHHQIIGTAIRRIKNKLNYQPTILQILGPTFTLRQAREVYAIFLQTTVEKIDNSNFKKTHRKIFKEVGTAATKRSGRPPKLFKLAEGCI</sequence>
<evidence type="ECO:0000313" key="3">
    <source>
        <dbReference type="EMBL" id="EGC15772.1"/>
    </source>
</evidence>
<evidence type="ECO:0000259" key="2">
    <source>
        <dbReference type="Pfam" id="PF21906"/>
    </source>
</evidence>
<proteinExistence type="predicted"/>
<comment type="caution">
    <text evidence="3">The sequence shown here is derived from an EMBL/GenBank/DDBJ whole genome shotgun (WGS) entry which is preliminary data.</text>
</comment>
<dbReference type="Pfam" id="PF21906">
    <property type="entry name" value="WHD_NrtR"/>
    <property type="match status" value="1"/>
</dbReference>
<dbReference type="CDD" id="cd18873">
    <property type="entry name" value="NUDIX_NadM_like"/>
    <property type="match status" value="1"/>
</dbReference>
<dbReference type="PANTHER" id="PTHR43736:SF4">
    <property type="entry name" value="SLR1690 PROTEIN"/>
    <property type="match status" value="1"/>
</dbReference>
<name>A0A828RJ89_LIMRT</name>
<dbReference type="InterPro" id="IPR015797">
    <property type="entry name" value="NUDIX_hydrolase-like_dom_sf"/>
</dbReference>
<dbReference type="Gene3D" id="3.90.79.10">
    <property type="entry name" value="Nucleoside Triphosphate Pyrophosphohydrolase"/>
    <property type="match status" value="1"/>
</dbReference>
<dbReference type="InterPro" id="IPR054105">
    <property type="entry name" value="WHD_NrtR"/>
</dbReference>
<reference evidence="3 4" key="1">
    <citation type="submission" date="2011-01" db="EMBL/GenBank/DDBJ databases">
        <authorList>
            <person name="Muzny D."/>
            <person name="Qin X."/>
            <person name="Buhay C."/>
            <person name="Dugan-Rocha S."/>
            <person name="Ding Y."/>
            <person name="Chen G."/>
            <person name="Hawes A."/>
            <person name="Holder M."/>
            <person name="Jhangiani S."/>
            <person name="Johnson A."/>
            <person name="Khan Z."/>
            <person name="Li Z."/>
            <person name="Liu W."/>
            <person name="Liu X."/>
            <person name="Perez L."/>
            <person name="Shen H."/>
            <person name="Wang Q."/>
            <person name="Watt J."/>
            <person name="Xi L."/>
            <person name="Xin Y."/>
            <person name="Zhou J."/>
            <person name="Deng J."/>
            <person name="Jiang H."/>
            <person name="Liu Y."/>
            <person name="Qu J."/>
            <person name="Song X.-Z."/>
            <person name="Zhang L."/>
            <person name="Villasana D."/>
            <person name="Johnson A."/>
            <person name="Liu J."/>
            <person name="Liyanage D."/>
            <person name="Lorensuhewa L."/>
            <person name="Robinson T."/>
            <person name="Song A."/>
            <person name="Song B.-B."/>
            <person name="Dinh H."/>
            <person name="Thornton R."/>
            <person name="Coyle M."/>
            <person name="Francisco L."/>
            <person name="Jackson L."/>
            <person name="Javaid M."/>
            <person name="Korchina V."/>
            <person name="Kovar C."/>
            <person name="Mata R."/>
            <person name="Mathew T."/>
            <person name="Ngo R."/>
            <person name="Nguyen L."/>
            <person name="Nguyen N."/>
            <person name="Okwuonu G."/>
            <person name="Ongeri F."/>
            <person name="Pham C."/>
            <person name="Simmons D."/>
            <person name="Wilczek-Boney K."/>
            <person name="Hale W."/>
            <person name="Jakkamsetti A."/>
            <person name="Pham P."/>
            <person name="Ruth R."/>
            <person name="San Lucas F."/>
            <person name="Warren J."/>
            <person name="Zhang J."/>
            <person name="Zhao Z."/>
            <person name="Zhou C."/>
            <person name="Zhu D."/>
            <person name="Lee S."/>
            <person name="Bess C."/>
            <person name="Blankenburg K."/>
            <person name="Forbes L."/>
            <person name="Fu Q."/>
            <person name="Gubbala S."/>
            <person name="Hirani K."/>
            <person name="Jayaseelan J.C."/>
            <person name="Lara F."/>
            <person name="Munidasa M."/>
            <person name="Palculict T."/>
            <person name="Patil S."/>
            <person name="Pu L.-L."/>
            <person name="Saada N."/>
            <person name="Tang L."/>
            <person name="Weissenberger G."/>
            <person name="Zhu Y."/>
            <person name="Hemphill L."/>
            <person name="Shang Y."/>
            <person name="Youmans B."/>
            <person name="Ayvaz T."/>
            <person name="Ross M."/>
            <person name="Santibanez J."/>
            <person name="Aqrawi P."/>
            <person name="Gross S."/>
            <person name="Joshi V."/>
            <person name="Fowler G."/>
            <person name="Nazareth L."/>
            <person name="Reid J."/>
            <person name="Worley K."/>
            <person name="Petrosino J."/>
            <person name="Highlander S."/>
            <person name="Gibbs R."/>
        </authorList>
    </citation>
    <scope>NUCLEOTIDE SEQUENCE [LARGE SCALE GENOMIC DNA]</scope>
    <source>
        <strain evidence="3 4">MM4-1A</strain>
    </source>
</reference>
<protein>
    <submittedName>
        <fullName evidence="3">Hydrolase, NUDIX family</fullName>
    </submittedName>
</protein>
<dbReference type="InterPro" id="IPR036390">
    <property type="entry name" value="WH_DNA-bd_sf"/>
</dbReference>
<evidence type="ECO:0000259" key="1">
    <source>
        <dbReference type="Pfam" id="PF00293"/>
    </source>
</evidence>
<dbReference type="SUPFAM" id="SSF46785">
    <property type="entry name" value="Winged helix' DNA-binding domain"/>
    <property type="match status" value="1"/>
</dbReference>
<dbReference type="PANTHER" id="PTHR43736">
    <property type="entry name" value="ADP-RIBOSE PYROPHOSPHATASE"/>
    <property type="match status" value="1"/>
</dbReference>
<dbReference type="Gene3D" id="1.10.10.10">
    <property type="entry name" value="Winged helix-like DNA-binding domain superfamily/Winged helix DNA-binding domain"/>
    <property type="match status" value="1"/>
</dbReference>
<organism evidence="3 4">
    <name type="scientific">Limosilactobacillus reuteri MM4-1A</name>
    <dbReference type="NCBI Taxonomy" id="548485"/>
    <lineage>
        <taxon>Bacteria</taxon>
        <taxon>Bacillati</taxon>
        <taxon>Bacillota</taxon>
        <taxon>Bacilli</taxon>
        <taxon>Lactobacillales</taxon>
        <taxon>Lactobacillaceae</taxon>
        <taxon>Limosilactobacillus</taxon>
    </lineage>
</organism>
<dbReference type="AlphaFoldDB" id="A0A828RJ89"/>
<feature type="domain" description="NrtR DNA-binding winged helix" evidence="2">
    <location>
        <begin position="185"/>
        <end position="245"/>
    </location>
</feature>
<dbReference type="GO" id="GO:0016787">
    <property type="term" value="F:hydrolase activity"/>
    <property type="evidence" value="ECO:0007669"/>
    <property type="project" value="UniProtKB-KW"/>
</dbReference>
<gene>
    <name evidence="3" type="ORF">HMPREF0536_10171</name>
</gene>